<sequence length="222" mass="24732">MKPAAFVDELASYHFDNAFNPYADACPDFDADDAPAVRRRNLEAVLNAAIEKGVHSFWIARDLGYRGGRRTGLALTDEAHLDWHAQLLGTEPLRRATKGPPVAERTATVVWQMLRSIEQPIFLWNVFPFHPHGPGEPMTNRCHTRSERMACKPILQSLIATLKPKHLIAIGRDAQAALADLGLEATAVRHPSYGGQSDFIGGLEEFYHVRAKPIRDAQLHLL</sequence>
<feature type="domain" description="Uracil-DNA glycosylase-like" evidence="1">
    <location>
        <begin position="88"/>
        <end position="193"/>
    </location>
</feature>
<dbReference type="EMBL" id="VIWP01000011">
    <property type="protein sequence ID" value="TWF47577.1"/>
    <property type="molecule type" value="Genomic_DNA"/>
</dbReference>
<dbReference type="Gene3D" id="3.40.470.10">
    <property type="entry name" value="Uracil-DNA glycosylase-like domain"/>
    <property type="match status" value="1"/>
</dbReference>
<dbReference type="Proteomes" id="UP000320653">
    <property type="component" value="Unassembled WGS sequence"/>
</dbReference>
<evidence type="ECO:0000313" key="2">
    <source>
        <dbReference type="EMBL" id="TWF47577.1"/>
    </source>
</evidence>
<dbReference type="SUPFAM" id="SSF52141">
    <property type="entry name" value="Uracil-DNA glycosylase-like"/>
    <property type="match status" value="1"/>
</dbReference>
<dbReference type="InterPro" id="IPR005122">
    <property type="entry name" value="Uracil-DNA_glycosylase-like"/>
</dbReference>
<dbReference type="Pfam" id="PF03167">
    <property type="entry name" value="UDG"/>
    <property type="match status" value="1"/>
</dbReference>
<dbReference type="OrthoDB" id="4977218at2"/>
<keyword evidence="3" id="KW-1185">Reference proteome</keyword>
<reference evidence="2 3" key="1">
    <citation type="submission" date="2019-06" db="EMBL/GenBank/DDBJ databases">
        <title>Sorghum-associated microbial communities from plants grown in Nebraska, USA.</title>
        <authorList>
            <person name="Schachtman D."/>
        </authorList>
    </citation>
    <scope>NUCLEOTIDE SEQUENCE [LARGE SCALE GENOMIC DNA]</scope>
    <source>
        <strain evidence="2 3">1225</strain>
    </source>
</reference>
<dbReference type="CDD" id="cd10035">
    <property type="entry name" value="UDG_like"/>
    <property type="match status" value="1"/>
</dbReference>
<dbReference type="InterPro" id="IPR036895">
    <property type="entry name" value="Uracil-DNA_glycosylase-like_sf"/>
</dbReference>
<evidence type="ECO:0000259" key="1">
    <source>
        <dbReference type="Pfam" id="PF03167"/>
    </source>
</evidence>
<comment type="caution">
    <text evidence="2">The sequence shown here is derived from an EMBL/GenBank/DDBJ whole genome shotgun (WGS) entry which is preliminary data.</text>
</comment>
<gene>
    <name evidence="2" type="ORF">FHW37_11180</name>
</gene>
<protein>
    <submittedName>
        <fullName evidence="2">Uracil DNA glycosylase superfamily protein</fullName>
    </submittedName>
</protein>
<organism evidence="2 3">
    <name type="scientific">Neorhizobium alkalisoli</name>
    <dbReference type="NCBI Taxonomy" id="528178"/>
    <lineage>
        <taxon>Bacteria</taxon>
        <taxon>Pseudomonadati</taxon>
        <taxon>Pseudomonadota</taxon>
        <taxon>Alphaproteobacteria</taxon>
        <taxon>Hyphomicrobiales</taxon>
        <taxon>Rhizobiaceae</taxon>
        <taxon>Rhizobium/Agrobacterium group</taxon>
        <taxon>Neorhizobium</taxon>
    </lineage>
</organism>
<accession>A0A561QB62</accession>
<proteinExistence type="predicted"/>
<dbReference type="AlphaFoldDB" id="A0A561QB62"/>
<name>A0A561QB62_9HYPH</name>
<dbReference type="RefSeq" id="WP_145642399.1">
    <property type="nucleotide sequence ID" value="NZ_VIWP01000011.1"/>
</dbReference>
<evidence type="ECO:0000313" key="3">
    <source>
        <dbReference type="Proteomes" id="UP000320653"/>
    </source>
</evidence>